<dbReference type="GO" id="GO:0005786">
    <property type="term" value="C:signal recognition particle, endoplasmic reticulum targeting"/>
    <property type="evidence" value="ECO:0007669"/>
    <property type="project" value="UniProtKB-KW"/>
</dbReference>
<dbReference type="Pfam" id="PF01922">
    <property type="entry name" value="SRP19"/>
    <property type="match status" value="1"/>
</dbReference>
<comment type="caution">
    <text evidence="5">The sequence shown here is derived from an EMBL/GenBank/DDBJ whole genome shotgun (WGS) entry which is preliminary data.</text>
</comment>
<dbReference type="InterPro" id="IPR002778">
    <property type="entry name" value="Signal_recog_particle_SRP19"/>
</dbReference>
<evidence type="ECO:0000256" key="4">
    <source>
        <dbReference type="ARBA" id="ARBA00023274"/>
    </source>
</evidence>
<dbReference type="InterPro" id="IPR036521">
    <property type="entry name" value="SRP19-like_sf"/>
</dbReference>
<gene>
    <name evidence="5" type="ORF">ASZ90_010699</name>
</gene>
<dbReference type="SUPFAM" id="SSF69695">
    <property type="entry name" value="SRP19"/>
    <property type="match status" value="1"/>
</dbReference>
<name>A0A0W8FFA7_9ZZZZ</name>
<keyword evidence="3" id="KW-0733">Signal recognition particle</keyword>
<evidence type="ECO:0000256" key="2">
    <source>
        <dbReference type="ARBA" id="ARBA00022490"/>
    </source>
</evidence>
<dbReference type="Gene3D" id="3.30.56.30">
    <property type="entry name" value="Signal recognition particle, SRP19-like subunit"/>
    <property type="match status" value="1"/>
</dbReference>
<evidence type="ECO:0000313" key="5">
    <source>
        <dbReference type="EMBL" id="KUG19568.1"/>
    </source>
</evidence>
<dbReference type="HAMAP" id="MF_00305">
    <property type="entry name" value="SRP19"/>
    <property type="match status" value="1"/>
</dbReference>
<dbReference type="GO" id="GO:0006617">
    <property type="term" value="P:SRP-dependent cotranslational protein targeting to membrane, signal sequence recognition"/>
    <property type="evidence" value="ECO:0007669"/>
    <property type="project" value="TreeGrafter"/>
</dbReference>
<comment type="subcellular location">
    <subcellularLocation>
        <location evidence="1">Cytoplasm</location>
    </subcellularLocation>
</comment>
<dbReference type="AlphaFoldDB" id="A0A0W8FFA7"/>
<accession>A0A0W8FFA7</accession>
<sequence length="100" mass="11488">MSNERILYPCYFDASLKRREGRRVPRSMAIKSPTITDLANAAKKAGLTYRVEEHSHPACWTSRDGRIAVAWDESKEALLKRVARHLEAKKVEPRKPEGRK</sequence>
<evidence type="ECO:0000256" key="1">
    <source>
        <dbReference type="ARBA" id="ARBA00004496"/>
    </source>
</evidence>
<dbReference type="InterPro" id="IPR022938">
    <property type="entry name" value="SRP19_arc-type"/>
</dbReference>
<dbReference type="EMBL" id="LNQE01001275">
    <property type="protein sequence ID" value="KUG19568.1"/>
    <property type="molecule type" value="Genomic_DNA"/>
</dbReference>
<organism evidence="5">
    <name type="scientific">hydrocarbon metagenome</name>
    <dbReference type="NCBI Taxonomy" id="938273"/>
    <lineage>
        <taxon>unclassified sequences</taxon>
        <taxon>metagenomes</taxon>
        <taxon>ecological metagenomes</taxon>
    </lineage>
</organism>
<evidence type="ECO:0000256" key="3">
    <source>
        <dbReference type="ARBA" id="ARBA00023135"/>
    </source>
</evidence>
<dbReference type="GO" id="GO:0008312">
    <property type="term" value="F:7S RNA binding"/>
    <property type="evidence" value="ECO:0007669"/>
    <property type="project" value="InterPro"/>
</dbReference>
<keyword evidence="4" id="KW-0687">Ribonucleoprotein</keyword>
<dbReference type="PANTHER" id="PTHR17453:SF0">
    <property type="entry name" value="SIGNAL RECOGNITION PARTICLE 19 KDA PROTEIN"/>
    <property type="match status" value="1"/>
</dbReference>
<protein>
    <submittedName>
        <fullName evidence="5">Signal recognition particle 19 kDa protein (Srp19)</fullName>
    </submittedName>
</protein>
<proteinExistence type="inferred from homology"/>
<dbReference type="PANTHER" id="PTHR17453">
    <property type="entry name" value="SIGNAL RECOGNITION PARTICLE 19 KD PROTEIN"/>
    <property type="match status" value="1"/>
</dbReference>
<reference evidence="5" key="1">
    <citation type="journal article" date="2015" name="Proc. Natl. Acad. Sci. U.S.A.">
        <title>Networks of energetic and metabolic interactions define dynamics in microbial communities.</title>
        <authorList>
            <person name="Embree M."/>
            <person name="Liu J.K."/>
            <person name="Al-Bassam M.M."/>
            <person name="Zengler K."/>
        </authorList>
    </citation>
    <scope>NUCLEOTIDE SEQUENCE</scope>
</reference>
<keyword evidence="2" id="KW-0963">Cytoplasm</keyword>